<evidence type="ECO:0000313" key="2">
    <source>
        <dbReference type="EMBL" id="KAK1381899.1"/>
    </source>
</evidence>
<gene>
    <name evidence="2" type="ORF">POM88_019634</name>
</gene>
<name>A0AAD8IB91_9APIA</name>
<keyword evidence="1" id="KW-0812">Transmembrane</keyword>
<comment type="caution">
    <text evidence="2">The sequence shown here is derived from an EMBL/GenBank/DDBJ whole genome shotgun (WGS) entry which is preliminary data.</text>
</comment>
<dbReference type="Proteomes" id="UP001237642">
    <property type="component" value="Unassembled WGS sequence"/>
</dbReference>
<dbReference type="AlphaFoldDB" id="A0AAD8IB91"/>
<proteinExistence type="predicted"/>
<feature type="transmembrane region" description="Helical" evidence="1">
    <location>
        <begin position="31"/>
        <end position="52"/>
    </location>
</feature>
<protein>
    <submittedName>
        <fullName evidence="2">Uncharacterized protein</fullName>
    </submittedName>
</protein>
<reference evidence="2" key="2">
    <citation type="submission" date="2023-05" db="EMBL/GenBank/DDBJ databases">
        <authorList>
            <person name="Schelkunov M.I."/>
        </authorList>
    </citation>
    <scope>NUCLEOTIDE SEQUENCE</scope>
    <source>
        <strain evidence="2">Hsosn_3</strain>
        <tissue evidence="2">Leaf</tissue>
    </source>
</reference>
<dbReference type="EMBL" id="JAUIZM010000005">
    <property type="protein sequence ID" value="KAK1381899.1"/>
    <property type="molecule type" value="Genomic_DNA"/>
</dbReference>
<keyword evidence="1" id="KW-1133">Transmembrane helix</keyword>
<keyword evidence="1" id="KW-0472">Membrane</keyword>
<evidence type="ECO:0000256" key="1">
    <source>
        <dbReference type="SAM" id="Phobius"/>
    </source>
</evidence>
<sequence>MGHSLQFGYWRSEEYSFKLNQLQIQFGSSSLVGFCVYEVFWRTCFVLIILFASTKQNTYRHMGKDDAEIARTAAINHEIKRVLTEVLLKVTDELFDEIATNPCIHLLA</sequence>
<organism evidence="2 3">
    <name type="scientific">Heracleum sosnowskyi</name>
    <dbReference type="NCBI Taxonomy" id="360622"/>
    <lineage>
        <taxon>Eukaryota</taxon>
        <taxon>Viridiplantae</taxon>
        <taxon>Streptophyta</taxon>
        <taxon>Embryophyta</taxon>
        <taxon>Tracheophyta</taxon>
        <taxon>Spermatophyta</taxon>
        <taxon>Magnoliopsida</taxon>
        <taxon>eudicotyledons</taxon>
        <taxon>Gunneridae</taxon>
        <taxon>Pentapetalae</taxon>
        <taxon>asterids</taxon>
        <taxon>campanulids</taxon>
        <taxon>Apiales</taxon>
        <taxon>Apiaceae</taxon>
        <taxon>Apioideae</taxon>
        <taxon>apioid superclade</taxon>
        <taxon>Tordylieae</taxon>
        <taxon>Tordyliinae</taxon>
        <taxon>Heracleum</taxon>
    </lineage>
</organism>
<reference evidence="2" key="1">
    <citation type="submission" date="2023-02" db="EMBL/GenBank/DDBJ databases">
        <title>Genome of toxic invasive species Heracleum sosnowskyi carries increased number of genes despite the absence of recent whole-genome duplications.</title>
        <authorList>
            <person name="Schelkunov M."/>
            <person name="Shtratnikova V."/>
            <person name="Makarenko M."/>
            <person name="Klepikova A."/>
            <person name="Omelchenko D."/>
            <person name="Novikova G."/>
            <person name="Obukhova E."/>
            <person name="Bogdanov V."/>
            <person name="Penin A."/>
            <person name="Logacheva M."/>
        </authorList>
    </citation>
    <scope>NUCLEOTIDE SEQUENCE</scope>
    <source>
        <strain evidence="2">Hsosn_3</strain>
        <tissue evidence="2">Leaf</tissue>
    </source>
</reference>
<keyword evidence="3" id="KW-1185">Reference proteome</keyword>
<accession>A0AAD8IB91</accession>
<evidence type="ECO:0000313" key="3">
    <source>
        <dbReference type="Proteomes" id="UP001237642"/>
    </source>
</evidence>